<sequence length="53" mass="6294">MNDIVDNLSHNRFPFQNISSWSKINSFENIGKDIIYDQKSNLFNKLVTIEIEY</sequence>
<proteinExistence type="predicted"/>
<organism evidence="1">
    <name type="scientific">hydrothermal vent metagenome</name>
    <dbReference type="NCBI Taxonomy" id="652676"/>
    <lineage>
        <taxon>unclassified sequences</taxon>
        <taxon>metagenomes</taxon>
        <taxon>ecological metagenomes</taxon>
    </lineage>
</organism>
<dbReference type="AlphaFoldDB" id="A0A3B1E6D3"/>
<name>A0A3B1E6D3_9ZZZZ</name>
<evidence type="ECO:0000313" key="1">
    <source>
        <dbReference type="EMBL" id="VAY87738.1"/>
    </source>
</evidence>
<gene>
    <name evidence="1" type="ORF">MNB_ARC-1_1289</name>
</gene>
<reference evidence="1" key="1">
    <citation type="submission" date="2018-10" db="EMBL/GenBank/DDBJ databases">
        <authorList>
            <person name="Aoki K."/>
        </authorList>
    </citation>
    <scope>NUCLEOTIDE SEQUENCE</scope>
</reference>
<protein>
    <submittedName>
        <fullName evidence="1">Uncharacterized protein</fullName>
    </submittedName>
</protein>
<dbReference type="EMBL" id="UOYO01000030">
    <property type="protein sequence ID" value="VAY87738.1"/>
    <property type="molecule type" value="Genomic_DNA"/>
</dbReference>
<accession>A0A3B1E6D3</accession>